<accession>A0A0F9G1L3</accession>
<name>A0A0F9G1L3_9ZZZZ</name>
<gene>
    <name evidence="1" type="ORF">LCGC14_2237220</name>
</gene>
<evidence type="ECO:0000313" key="1">
    <source>
        <dbReference type="EMBL" id="KKL57257.1"/>
    </source>
</evidence>
<reference evidence="1" key="1">
    <citation type="journal article" date="2015" name="Nature">
        <title>Complex archaea that bridge the gap between prokaryotes and eukaryotes.</title>
        <authorList>
            <person name="Spang A."/>
            <person name="Saw J.H."/>
            <person name="Jorgensen S.L."/>
            <person name="Zaremba-Niedzwiedzka K."/>
            <person name="Martijn J."/>
            <person name="Lind A.E."/>
            <person name="van Eijk R."/>
            <person name="Schleper C."/>
            <person name="Guy L."/>
            <person name="Ettema T.J."/>
        </authorList>
    </citation>
    <scope>NUCLEOTIDE SEQUENCE</scope>
</reference>
<dbReference type="EMBL" id="LAZR01030225">
    <property type="protein sequence ID" value="KKL57257.1"/>
    <property type="molecule type" value="Genomic_DNA"/>
</dbReference>
<organism evidence="1">
    <name type="scientific">marine sediment metagenome</name>
    <dbReference type="NCBI Taxonomy" id="412755"/>
    <lineage>
        <taxon>unclassified sequences</taxon>
        <taxon>metagenomes</taxon>
        <taxon>ecological metagenomes</taxon>
    </lineage>
</organism>
<dbReference type="AlphaFoldDB" id="A0A0F9G1L3"/>
<proteinExistence type="predicted"/>
<protein>
    <recommendedName>
        <fullName evidence="2">Phage protein</fullName>
    </recommendedName>
</protein>
<evidence type="ECO:0008006" key="2">
    <source>
        <dbReference type="Google" id="ProtNLM"/>
    </source>
</evidence>
<comment type="caution">
    <text evidence="1">The sequence shown here is derived from an EMBL/GenBank/DDBJ whole genome shotgun (WGS) entry which is preliminary data.</text>
</comment>
<sequence length="88" mass="10324">MKFRKKPVVVEAGQFLPDVRPWPKGVQRREIFDDHGEVINVIFSIVTIHSGQSVDLEPGDWVLLEPDGRHYYPCKPEIFEKTYERVEE</sequence>